<dbReference type="AlphaFoldDB" id="A0A848CDN4"/>
<dbReference type="EMBL" id="JABAFY010000037">
    <property type="protein sequence ID" value="NME52705.1"/>
    <property type="molecule type" value="Genomic_DNA"/>
</dbReference>
<reference evidence="1 2" key="1">
    <citation type="submission" date="2020-04" db="EMBL/GenBank/DDBJ databases">
        <authorList>
            <person name="Hitch T.C.A."/>
            <person name="Wylensek D."/>
            <person name="Clavel T."/>
        </authorList>
    </citation>
    <scope>NUCLEOTIDE SEQUENCE [LARGE SCALE GENOMIC DNA]</scope>
    <source>
        <strain evidence="1 2">PG-251-APC-1</strain>
    </source>
</reference>
<comment type="caution">
    <text evidence="1">The sequence shown here is derived from an EMBL/GenBank/DDBJ whole genome shotgun (WGS) entry which is preliminary data.</text>
</comment>
<gene>
    <name evidence="1" type="ORF">HF854_09295</name>
</gene>
<proteinExistence type="predicted"/>
<protein>
    <submittedName>
        <fullName evidence="1">Uncharacterized protein</fullName>
    </submittedName>
</protein>
<dbReference type="Proteomes" id="UP000522333">
    <property type="component" value="Unassembled WGS sequence"/>
</dbReference>
<evidence type="ECO:0000313" key="1">
    <source>
        <dbReference type="EMBL" id="NME52705.1"/>
    </source>
</evidence>
<name>A0A848CDN4_9BACT</name>
<dbReference type="RefSeq" id="WP_168936028.1">
    <property type="nucleotide sequence ID" value="NZ_CAMDEI010000020.1"/>
</dbReference>
<accession>A0A848CDN4</accession>
<evidence type="ECO:0000313" key="2">
    <source>
        <dbReference type="Proteomes" id="UP000522333"/>
    </source>
</evidence>
<organism evidence="1 2">
    <name type="scientific">Desulfovibrio piger</name>
    <dbReference type="NCBI Taxonomy" id="901"/>
    <lineage>
        <taxon>Bacteria</taxon>
        <taxon>Pseudomonadati</taxon>
        <taxon>Thermodesulfobacteriota</taxon>
        <taxon>Desulfovibrionia</taxon>
        <taxon>Desulfovibrionales</taxon>
        <taxon>Desulfovibrionaceae</taxon>
        <taxon>Desulfovibrio</taxon>
    </lineage>
</organism>
<sequence length="133" mass="13380">MPITKTGSGLLKLAGAANAPGTPGFGSKALSALNRFSMPLFNVGIPATNIASGTSSVGEAVGESAGGLAGWRAADKLVNRLPKLPYVTPALRFLSPVVGSMIGGSAGGSVLGTIAPIWKRQPPTIGEYNYGNQ</sequence>